<keyword evidence="9" id="KW-0723">Serine/threonine-protein kinase</keyword>
<dbReference type="EC" id="2.7.11.17" evidence="9"/>
<evidence type="ECO:0000256" key="1">
    <source>
        <dbReference type="ARBA" id="ARBA00022679"/>
    </source>
</evidence>
<protein>
    <submittedName>
        <fullName evidence="9">Serine/threonine protein kinase</fullName>
        <ecNumber evidence="9">2.7.11.17</ecNumber>
    </submittedName>
</protein>
<dbReference type="EMBL" id="CP002546">
    <property type="protein sequence ID" value="ADY60393.1"/>
    <property type="molecule type" value="Genomic_DNA"/>
</dbReference>
<dbReference type="STRING" id="756272.Plabr_2794"/>
<dbReference type="AlphaFoldDB" id="F0STD1"/>
<evidence type="ECO:0000256" key="4">
    <source>
        <dbReference type="ARBA" id="ARBA00022840"/>
    </source>
</evidence>
<evidence type="ECO:0000256" key="2">
    <source>
        <dbReference type="ARBA" id="ARBA00022741"/>
    </source>
</evidence>
<reference evidence="10" key="1">
    <citation type="submission" date="2011-02" db="EMBL/GenBank/DDBJ databases">
        <title>The complete genome of Planctomyces brasiliensis DSM 5305.</title>
        <authorList>
            <person name="Lucas S."/>
            <person name="Copeland A."/>
            <person name="Lapidus A."/>
            <person name="Bruce D."/>
            <person name="Goodwin L."/>
            <person name="Pitluck S."/>
            <person name="Kyrpides N."/>
            <person name="Mavromatis K."/>
            <person name="Pagani I."/>
            <person name="Ivanova N."/>
            <person name="Ovchinnikova G."/>
            <person name="Lu M."/>
            <person name="Detter J.C."/>
            <person name="Han C."/>
            <person name="Land M."/>
            <person name="Hauser L."/>
            <person name="Markowitz V."/>
            <person name="Cheng J.-F."/>
            <person name="Hugenholtz P."/>
            <person name="Woyke T."/>
            <person name="Wu D."/>
            <person name="Tindall B."/>
            <person name="Pomrenke H.G."/>
            <person name="Brambilla E."/>
            <person name="Klenk H.-P."/>
            <person name="Eisen J.A."/>
        </authorList>
    </citation>
    <scope>NUCLEOTIDE SEQUENCE [LARGE SCALE GENOMIC DNA]</scope>
    <source>
        <strain evidence="10">ATCC 49424 / DSM 5305 / JCM 21570 / NBRC 103401 / IFAM 1448</strain>
    </source>
</reference>
<keyword evidence="1 9" id="KW-0808">Transferase</keyword>
<dbReference type="SUPFAM" id="SSF56112">
    <property type="entry name" value="Protein kinase-like (PK-like)"/>
    <property type="match status" value="1"/>
</dbReference>
<keyword evidence="4 5" id="KW-0067">ATP-binding</keyword>
<proteinExistence type="predicted"/>
<dbReference type="PROSITE" id="PS00108">
    <property type="entry name" value="PROTEIN_KINASE_ST"/>
    <property type="match status" value="1"/>
</dbReference>
<dbReference type="InterPro" id="IPR011009">
    <property type="entry name" value="Kinase-like_dom_sf"/>
</dbReference>
<feature type="binding site" evidence="5">
    <location>
        <position position="106"/>
    </location>
    <ligand>
        <name>ATP</name>
        <dbReference type="ChEBI" id="CHEBI:30616"/>
    </ligand>
</feature>
<dbReference type="InterPro" id="IPR000719">
    <property type="entry name" value="Prot_kinase_dom"/>
</dbReference>
<dbReference type="PANTHER" id="PTHR43289">
    <property type="entry name" value="MITOGEN-ACTIVATED PROTEIN KINASE KINASE KINASE 20-RELATED"/>
    <property type="match status" value="1"/>
</dbReference>
<dbReference type="RefSeq" id="WP_013629115.1">
    <property type="nucleotide sequence ID" value="NC_015174.1"/>
</dbReference>
<feature type="region of interest" description="Disordered" evidence="6">
    <location>
        <begin position="1"/>
        <end position="57"/>
    </location>
</feature>
<keyword evidence="7" id="KW-1133">Transmembrane helix</keyword>
<gene>
    <name evidence="9" type="ordered locus">Plabr_2794</name>
</gene>
<evidence type="ECO:0000256" key="6">
    <source>
        <dbReference type="SAM" id="MobiDB-lite"/>
    </source>
</evidence>
<dbReference type="KEGG" id="pbs:Plabr_2794"/>
<evidence type="ECO:0000256" key="7">
    <source>
        <dbReference type="SAM" id="Phobius"/>
    </source>
</evidence>
<organism evidence="9 10">
    <name type="scientific">Rubinisphaera brasiliensis (strain ATCC 49424 / DSM 5305 / JCM 21570 / IAM 15109 / NBRC 103401 / IFAM 1448)</name>
    <name type="common">Planctomyces brasiliensis</name>
    <dbReference type="NCBI Taxonomy" id="756272"/>
    <lineage>
        <taxon>Bacteria</taxon>
        <taxon>Pseudomonadati</taxon>
        <taxon>Planctomycetota</taxon>
        <taxon>Planctomycetia</taxon>
        <taxon>Planctomycetales</taxon>
        <taxon>Planctomycetaceae</taxon>
        <taxon>Rubinisphaera</taxon>
    </lineage>
</organism>
<dbReference type="PANTHER" id="PTHR43289:SF6">
    <property type="entry name" value="SERINE_THREONINE-PROTEIN KINASE NEKL-3"/>
    <property type="match status" value="1"/>
</dbReference>
<dbReference type="Gene3D" id="3.30.200.20">
    <property type="entry name" value="Phosphorylase Kinase, domain 1"/>
    <property type="match status" value="1"/>
</dbReference>
<sequence>MSSSAQDIPSTAYKGRSAASGSLDPVTVIRPAGGDSKSSEPPTGEPINSSAMGKLFPPEENRASQAELPAGLKLGEYIVEARIGAGGMGAVFKALDERLDRPVALKILSPSQASDPGAVRRFQNEARAAARLDHDNVARIYGVGEAHGLHYIAFEYVEGITVRELIRQRGVVAPHETINFMLQISVALKHAAAAGVVHRDIKPSNLIMTPDGRAKLVDWGLARKERFDEQSNDLTVSGTTLGTFDYISPEQARDPRNVDVRSDIYSLGCTCYHMLTGSPPYAEGTVLQKLLDHQGKHAPDPRDRNPNVPRELSRIVRKMMASDPDDRYWSPQALTHDLLVLASDAGLKPVHPDGLTWRDGAQVPTSRLPNSMFWWWLGAFGLACVVAIVADGWIVRQNSSFVVAPPVTDDGAEENATPPFFEPPRDQITNRDERLPNLTNPAGSDLFSDGSADLTFLLPQTLDHALSVPGDMPPPITGEYGSKSEPNAINRPWIYPGTVTEWDEMIFPEREPGMVKVDARDDLSPGADAMPRIDSNSPQTPLPSVTASPFRVLAVNGEFIQDAADLESALMVVPDGGVIEFQSPETKTTVLKPRSLRIVDKGITLRAAPETQLILRFDASDLNGEVRANELININGGALTLSNVHLQVVTDATVSQPWTLFAMEGSGRLRCRQSTITIDSEFQTSASIVKLIRSNVQPVDSMSNDGLSDEISRRVQFDDCVIRGAADLVVAEESEPTALEISRSLITIDGAMLRYLGDSGIQNVYDTFDIRLAGVASITNDGILRADMGMTLPRQPMEMRVRAEDSILIGQADRPLAQLTASLENSLIQELLYWDGEHNLYSGWDEFLSIRGNSSLAASPTSLNFESWTLGADQIKEVSSRLLKNATPPDQAGVRYDQWTARRFLSILHENGSDKILAGDLGEYGPDFFDLPVPPPLFEIAPSGEN</sequence>
<accession>F0STD1</accession>
<dbReference type="Gene3D" id="1.10.510.10">
    <property type="entry name" value="Transferase(Phosphotransferase) domain 1"/>
    <property type="match status" value="1"/>
</dbReference>
<evidence type="ECO:0000313" key="9">
    <source>
        <dbReference type="EMBL" id="ADY60393.1"/>
    </source>
</evidence>
<dbReference type="GO" id="GO:0005524">
    <property type="term" value="F:ATP binding"/>
    <property type="evidence" value="ECO:0007669"/>
    <property type="project" value="UniProtKB-UniRule"/>
</dbReference>
<dbReference type="eggNOG" id="COG0515">
    <property type="taxonomic scope" value="Bacteria"/>
</dbReference>
<keyword evidence="3 9" id="KW-0418">Kinase</keyword>
<dbReference type="HOGENOM" id="CLU_274496_0_0_0"/>
<dbReference type="PROSITE" id="PS00107">
    <property type="entry name" value="PROTEIN_KINASE_ATP"/>
    <property type="match status" value="1"/>
</dbReference>
<evidence type="ECO:0000256" key="3">
    <source>
        <dbReference type="ARBA" id="ARBA00022777"/>
    </source>
</evidence>
<dbReference type="InterPro" id="IPR008271">
    <property type="entry name" value="Ser/Thr_kinase_AS"/>
</dbReference>
<dbReference type="InterPro" id="IPR017441">
    <property type="entry name" value="Protein_kinase_ATP_BS"/>
</dbReference>
<dbReference type="CDD" id="cd14014">
    <property type="entry name" value="STKc_PknB_like"/>
    <property type="match status" value="1"/>
</dbReference>
<evidence type="ECO:0000256" key="5">
    <source>
        <dbReference type="PROSITE-ProRule" id="PRU10141"/>
    </source>
</evidence>
<keyword evidence="10" id="KW-1185">Reference proteome</keyword>
<dbReference type="SMART" id="SM00220">
    <property type="entry name" value="S_TKc"/>
    <property type="match status" value="1"/>
</dbReference>
<keyword evidence="2 5" id="KW-0547">Nucleotide-binding</keyword>
<dbReference type="PROSITE" id="PS50011">
    <property type="entry name" value="PROTEIN_KINASE_DOM"/>
    <property type="match status" value="1"/>
</dbReference>
<dbReference type="Pfam" id="PF00069">
    <property type="entry name" value="Pkinase"/>
    <property type="match status" value="1"/>
</dbReference>
<keyword evidence="7" id="KW-0812">Transmembrane</keyword>
<feature type="domain" description="Protein kinase" evidence="8">
    <location>
        <begin position="77"/>
        <end position="339"/>
    </location>
</feature>
<evidence type="ECO:0000313" key="10">
    <source>
        <dbReference type="Proteomes" id="UP000006860"/>
    </source>
</evidence>
<feature type="region of interest" description="Disordered" evidence="6">
    <location>
        <begin position="409"/>
        <end position="429"/>
    </location>
</feature>
<keyword evidence="7" id="KW-0472">Membrane</keyword>
<dbReference type="Proteomes" id="UP000006860">
    <property type="component" value="Chromosome"/>
</dbReference>
<dbReference type="GO" id="GO:0004683">
    <property type="term" value="F:calcium/calmodulin-dependent protein kinase activity"/>
    <property type="evidence" value="ECO:0007669"/>
    <property type="project" value="UniProtKB-EC"/>
</dbReference>
<feature type="transmembrane region" description="Helical" evidence="7">
    <location>
        <begin position="373"/>
        <end position="395"/>
    </location>
</feature>
<evidence type="ECO:0000259" key="8">
    <source>
        <dbReference type="PROSITE" id="PS50011"/>
    </source>
</evidence>
<name>F0STD1_RUBBR</name>